<proteinExistence type="predicted"/>
<keyword evidence="1 5" id="KW-0808">Transferase</keyword>
<protein>
    <submittedName>
        <fullName evidence="5">Histidine kinase</fullName>
    </submittedName>
</protein>
<keyword evidence="3" id="KW-0812">Transmembrane</keyword>
<reference evidence="5" key="1">
    <citation type="submission" date="2021-06" db="EMBL/GenBank/DDBJ databases">
        <title>Description of novel taxa of the family Lachnospiraceae.</title>
        <authorList>
            <person name="Chaplin A.V."/>
            <person name="Sokolova S.R."/>
            <person name="Pikina A.P."/>
            <person name="Korzhanova M."/>
            <person name="Belova V."/>
            <person name="Korostin D."/>
            <person name="Efimov B.A."/>
        </authorList>
    </citation>
    <scope>NUCLEOTIDE SEQUENCE</scope>
    <source>
        <strain evidence="5">ASD5720</strain>
    </source>
</reference>
<feature type="transmembrane region" description="Helical" evidence="3">
    <location>
        <begin position="331"/>
        <end position="352"/>
    </location>
</feature>
<evidence type="ECO:0000256" key="2">
    <source>
        <dbReference type="ARBA" id="ARBA00023012"/>
    </source>
</evidence>
<name>A0A949K4A7_9FIRM</name>
<keyword evidence="3" id="KW-1133">Transmembrane helix</keyword>
<dbReference type="Proteomes" id="UP000712157">
    <property type="component" value="Unassembled WGS sequence"/>
</dbReference>
<dbReference type="AlphaFoldDB" id="A0A949K4A7"/>
<dbReference type="InterPro" id="IPR005467">
    <property type="entry name" value="His_kinase_dom"/>
</dbReference>
<dbReference type="Pfam" id="PF06580">
    <property type="entry name" value="His_kinase"/>
    <property type="match status" value="1"/>
</dbReference>
<dbReference type="InterPro" id="IPR036890">
    <property type="entry name" value="HATPase_C_sf"/>
</dbReference>
<dbReference type="InterPro" id="IPR050640">
    <property type="entry name" value="Bact_2-comp_sensor_kinase"/>
</dbReference>
<dbReference type="SUPFAM" id="SSF55874">
    <property type="entry name" value="ATPase domain of HSP90 chaperone/DNA topoisomerase II/histidine kinase"/>
    <property type="match status" value="1"/>
</dbReference>
<dbReference type="InterPro" id="IPR003594">
    <property type="entry name" value="HATPase_dom"/>
</dbReference>
<keyword evidence="1 5" id="KW-0418">Kinase</keyword>
<feature type="transmembrane region" description="Helical" evidence="3">
    <location>
        <begin position="208"/>
        <end position="233"/>
    </location>
</feature>
<feature type="transmembrane region" description="Helical" evidence="3">
    <location>
        <begin position="299"/>
        <end position="319"/>
    </location>
</feature>
<organism evidence="5 6">
    <name type="scientific">Diplocloster agilis</name>
    <dbReference type="NCBI Taxonomy" id="2850323"/>
    <lineage>
        <taxon>Bacteria</taxon>
        <taxon>Bacillati</taxon>
        <taxon>Bacillota</taxon>
        <taxon>Clostridia</taxon>
        <taxon>Lachnospirales</taxon>
        <taxon>Lachnospiraceae</taxon>
        <taxon>Diplocloster</taxon>
    </lineage>
</organism>
<keyword evidence="3" id="KW-0472">Membrane</keyword>
<dbReference type="PROSITE" id="PS50109">
    <property type="entry name" value="HIS_KIN"/>
    <property type="match status" value="1"/>
</dbReference>
<feature type="transmembrane region" description="Helical" evidence="3">
    <location>
        <begin position="239"/>
        <end position="259"/>
    </location>
</feature>
<evidence type="ECO:0000313" key="6">
    <source>
        <dbReference type="Proteomes" id="UP000712157"/>
    </source>
</evidence>
<evidence type="ECO:0000259" key="4">
    <source>
        <dbReference type="PROSITE" id="PS50109"/>
    </source>
</evidence>
<dbReference type="SMART" id="SM00387">
    <property type="entry name" value="HATPase_c"/>
    <property type="match status" value="1"/>
</dbReference>
<evidence type="ECO:0000256" key="1">
    <source>
        <dbReference type="ARBA" id="ARBA00022777"/>
    </source>
</evidence>
<keyword evidence="6" id="KW-1185">Reference proteome</keyword>
<dbReference type="EMBL" id="JAHQCW010000068">
    <property type="protein sequence ID" value="MBU9739599.1"/>
    <property type="molecule type" value="Genomic_DNA"/>
</dbReference>
<dbReference type="GO" id="GO:0016020">
    <property type="term" value="C:membrane"/>
    <property type="evidence" value="ECO:0007669"/>
    <property type="project" value="InterPro"/>
</dbReference>
<keyword evidence="2" id="KW-0902">Two-component regulatory system</keyword>
<feature type="transmembrane region" description="Helical" evidence="3">
    <location>
        <begin position="358"/>
        <end position="380"/>
    </location>
</feature>
<feature type="transmembrane region" description="Helical" evidence="3">
    <location>
        <begin position="271"/>
        <end position="293"/>
    </location>
</feature>
<dbReference type="InterPro" id="IPR010559">
    <property type="entry name" value="Sig_transdc_His_kin_internal"/>
</dbReference>
<accession>A0A949K4A7</accession>
<feature type="transmembrane region" description="Helical" evidence="3">
    <location>
        <begin position="174"/>
        <end position="196"/>
    </location>
</feature>
<dbReference type="GO" id="GO:0000155">
    <property type="term" value="F:phosphorelay sensor kinase activity"/>
    <property type="evidence" value="ECO:0007669"/>
    <property type="project" value="InterPro"/>
</dbReference>
<dbReference type="Gene3D" id="3.30.565.10">
    <property type="entry name" value="Histidine kinase-like ATPase, C-terminal domain"/>
    <property type="match status" value="1"/>
</dbReference>
<evidence type="ECO:0000313" key="5">
    <source>
        <dbReference type="EMBL" id="MBU9739599.1"/>
    </source>
</evidence>
<sequence>MGILIVITVLLSFKMFRQTMEYDDKNRVEFGDLYPVQIDGMYSEEGGPWKPLTRETEFDILSYRDITVRGHFNRDVPKGEKLFLKIELVHAALRVNGQELLNISRDAENGNPFKARGYFWVAVESPGITTEDTVELNFGNFYWNGYKSQFDELLWNMKAGEELALLKDALRQDAGILVIGLVFSGLTLFLLIGALLCTVLRIQGAVKFLWLGLVTLSSVLWFWTLSPALAFAFPWPVSLGVLYVVSIQGIAIFVILFIFSNVSGWRKKAMLICLCSLLAELIKDIVMYQAGIVDIYDSINFSMVIDLGAAVCSLICLFYECYWLKKQEIRCLLRAMLPLAAGGILELVNGYVQFTVEAVCWGIGLVIFTILEGINTLLWVRQKSESEKQILKLENEMTQTRISSMLSQIQPHFLFNALTTIRYLCDYQPEKASVAVDDFSQYLRGNMVSLTQKAPVTFDQELDHLKHYLSLEQMRFENITVIYGLKATGFLLPVLTIQPLVENAIRHGITKREEGGTITLSTREDENHWTIQIKDDGIGFDPEEEKKDGRIHVGIQNVRRRIADMCGGSLQVESTPGVGTTVTIVLPRNP</sequence>
<dbReference type="PANTHER" id="PTHR34220">
    <property type="entry name" value="SENSOR HISTIDINE KINASE YPDA"/>
    <property type="match status" value="1"/>
</dbReference>
<dbReference type="PANTHER" id="PTHR34220:SF7">
    <property type="entry name" value="SENSOR HISTIDINE KINASE YPDA"/>
    <property type="match status" value="1"/>
</dbReference>
<comment type="caution">
    <text evidence="5">The sequence shown here is derived from an EMBL/GenBank/DDBJ whole genome shotgun (WGS) entry which is preliminary data.</text>
</comment>
<feature type="domain" description="Histidine kinase" evidence="4">
    <location>
        <begin position="497"/>
        <end position="590"/>
    </location>
</feature>
<evidence type="ECO:0000256" key="3">
    <source>
        <dbReference type="SAM" id="Phobius"/>
    </source>
</evidence>
<dbReference type="Pfam" id="PF02518">
    <property type="entry name" value="HATPase_c"/>
    <property type="match status" value="1"/>
</dbReference>
<gene>
    <name evidence="5" type="ORF">KTH89_23980</name>
</gene>